<protein>
    <submittedName>
        <fullName evidence="5">Helix-turn-helix domain-containing protein</fullName>
    </submittedName>
</protein>
<dbReference type="PROSITE" id="PS01124">
    <property type="entry name" value="HTH_ARAC_FAMILY_2"/>
    <property type="match status" value="1"/>
</dbReference>
<dbReference type="InterPro" id="IPR018060">
    <property type="entry name" value="HTH_AraC"/>
</dbReference>
<dbReference type="InterPro" id="IPR035418">
    <property type="entry name" value="AraC-bd_2"/>
</dbReference>
<comment type="caution">
    <text evidence="5">The sequence shown here is derived from an EMBL/GenBank/DDBJ whole genome shotgun (WGS) entry which is preliminary data.</text>
</comment>
<accession>A0ABU4CLR6</accession>
<dbReference type="InterPro" id="IPR009057">
    <property type="entry name" value="Homeodomain-like_sf"/>
</dbReference>
<evidence type="ECO:0000313" key="6">
    <source>
        <dbReference type="Proteomes" id="UP001185737"/>
    </source>
</evidence>
<keyword evidence="6" id="KW-1185">Reference proteome</keyword>
<evidence type="ECO:0000259" key="4">
    <source>
        <dbReference type="PROSITE" id="PS01124"/>
    </source>
</evidence>
<dbReference type="Proteomes" id="UP001185737">
    <property type="component" value="Unassembled WGS sequence"/>
</dbReference>
<dbReference type="EMBL" id="JAWLKA010000019">
    <property type="protein sequence ID" value="MDV6284509.1"/>
    <property type="molecule type" value="Genomic_DNA"/>
</dbReference>
<dbReference type="Gene3D" id="1.10.10.60">
    <property type="entry name" value="Homeodomain-like"/>
    <property type="match status" value="1"/>
</dbReference>
<evidence type="ECO:0000256" key="1">
    <source>
        <dbReference type="ARBA" id="ARBA00023015"/>
    </source>
</evidence>
<proteinExistence type="predicted"/>
<dbReference type="InterPro" id="IPR018062">
    <property type="entry name" value="HTH_AraC-typ_CS"/>
</dbReference>
<gene>
    <name evidence="5" type="ORF">R3Q59_28860</name>
</gene>
<keyword evidence="1" id="KW-0805">Transcription regulation</keyword>
<evidence type="ECO:0000256" key="2">
    <source>
        <dbReference type="ARBA" id="ARBA00023125"/>
    </source>
</evidence>
<sequence length="311" mass="34292">MRDTSAHDNPSATRTFVDDAPGIPFMTSHLPWNLEFDPAVAPTTTRVDLGEPWVVSCRVGRMSGRRRAPEIRNTQGEYAAVLMVHSGTEILTQQGRTTEVRAGTAALWDGVRPVECFSAASLVKSTMFIPRALLAGAVPDFDSVFVRTIENSATLRLLTGWLDVSMRQTALDRDAAHTAGRMAVDLLHSALARTRGDVSDSREVLLLQIKDFLDRNLGDPDLTLDMVARANAVSVRYLHMLFQGTGETAREFLRRRRLERAQRLLLGSGPELPVAEVAVRSGFDSPSSFSRAYRTRFGVAPREARRQSTAA</sequence>
<name>A0ABU4CLR6_RHOJO</name>
<dbReference type="InterPro" id="IPR050204">
    <property type="entry name" value="AraC_XylS_family_regulators"/>
</dbReference>
<dbReference type="PROSITE" id="PS00041">
    <property type="entry name" value="HTH_ARAC_FAMILY_1"/>
    <property type="match status" value="1"/>
</dbReference>
<dbReference type="SMART" id="SM00342">
    <property type="entry name" value="HTH_ARAC"/>
    <property type="match status" value="1"/>
</dbReference>
<organism evidence="5 6">
    <name type="scientific">Rhodococcus jostii</name>
    <dbReference type="NCBI Taxonomy" id="132919"/>
    <lineage>
        <taxon>Bacteria</taxon>
        <taxon>Bacillati</taxon>
        <taxon>Actinomycetota</taxon>
        <taxon>Actinomycetes</taxon>
        <taxon>Mycobacteriales</taxon>
        <taxon>Nocardiaceae</taxon>
        <taxon>Rhodococcus</taxon>
    </lineage>
</organism>
<evidence type="ECO:0000313" key="5">
    <source>
        <dbReference type="EMBL" id="MDV6284509.1"/>
    </source>
</evidence>
<dbReference type="PRINTS" id="PR00032">
    <property type="entry name" value="HTHARAC"/>
</dbReference>
<reference evidence="5 6" key="1">
    <citation type="submission" date="2023-10" db="EMBL/GenBank/DDBJ databases">
        <title>Development of a sustainable strategy for remediation of hydrocarbon-contaminated territories based on the waste exchange concept.</title>
        <authorList>
            <person name="Krivoruchko A."/>
        </authorList>
    </citation>
    <scope>NUCLEOTIDE SEQUENCE [LARGE SCALE GENOMIC DNA]</scope>
    <source>
        <strain evidence="5 6">IEGM 60</strain>
    </source>
</reference>
<keyword evidence="2" id="KW-0238">DNA-binding</keyword>
<dbReference type="Pfam" id="PF14525">
    <property type="entry name" value="AraC_binding_2"/>
    <property type="match status" value="1"/>
</dbReference>
<dbReference type="PANTHER" id="PTHR46796">
    <property type="entry name" value="HTH-TYPE TRANSCRIPTIONAL ACTIVATOR RHAS-RELATED"/>
    <property type="match status" value="1"/>
</dbReference>
<keyword evidence="3" id="KW-0804">Transcription</keyword>
<evidence type="ECO:0000256" key="3">
    <source>
        <dbReference type="ARBA" id="ARBA00023163"/>
    </source>
</evidence>
<dbReference type="SUPFAM" id="SSF46689">
    <property type="entry name" value="Homeodomain-like"/>
    <property type="match status" value="1"/>
</dbReference>
<feature type="domain" description="HTH araC/xylS-type" evidence="4">
    <location>
        <begin position="207"/>
        <end position="307"/>
    </location>
</feature>
<dbReference type="Pfam" id="PF12833">
    <property type="entry name" value="HTH_18"/>
    <property type="match status" value="1"/>
</dbReference>
<dbReference type="RefSeq" id="WP_317570360.1">
    <property type="nucleotide sequence ID" value="NZ_JAWLKA010000019.1"/>
</dbReference>
<dbReference type="PANTHER" id="PTHR46796:SF6">
    <property type="entry name" value="ARAC SUBFAMILY"/>
    <property type="match status" value="1"/>
</dbReference>
<dbReference type="InterPro" id="IPR020449">
    <property type="entry name" value="Tscrpt_reg_AraC-type_HTH"/>
</dbReference>